<dbReference type="SUPFAM" id="SSF52540">
    <property type="entry name" value="P-loop containing nucleoside triphosphate hydrolases"/>
    <property type="match status" value="1"/>
</dbReference>
<evidence type="ECO:0000313" key="1">
    <source>
        <dbReference type="EMBL" id="QFJ55112.1"/>
    </source>
</evidence>
<accession>A0A5P6VRS4</accession>
<evidence type="ECO:0000313" key="2">
    <source>
        <dbReference type="Proteomes" id="UP000327030"/>
    </source>
</evidence>
<dbReference type="AlphaFoldDB" id="A0A5P6VRS4"/>
<sequence length="261" mass="30721">MRGIIVNYFVEGLQGSGKSTLVKKLSEKHPNYTAIHEGDYSPVELAWCAYVDKKTYGDILEKYKDIREEIEKKSFAEGDRMIICYTKILTDIPGFHKDLEKYEIYNGNLSPETFKEVILERLKKWDGDNNIFECSIFQNIIEDMILFQKCSDEEIMDFYKQIKEVIADKPGVIMYLASDDIKANIDVIRKERSDDQGNEMWFPLMMGYFDNSPYALEKNVKGYDALLKHFKHRQELELRICEELFKDRSIILRSKNYSICF</sequence>
<dbReference type="EMBL" id="CP043028">
    <property type="protein sequence ID" value="QFJ55112.1"/>
    <property type="molecule type" value="Genomic_DNA"/>
</dbReference>
<organism evidence="1 2">
    <name type="scientific">Pseudobutyrivibrio xylanivorans</name>
    <dbReference type="NCBI Taxonomy" id="185007"/>
    <lineage>
        <taxon>Bacteria</taxon>
        <taxon>Bacillati</taxon>
        <taxon>Bacillota</taxon>
        <taxon>Clostridia</taxon>
        <taxon>Lachnospirales</taxon>
        <taxon>Lachnospiraceae</taxon>
        <taxon>Pseudobutyrivibrio</taxon>
    </lineage>
</organism>
<proteinExistence type="predicted"/>
<name>A0A5P6VRS4_PSEXY</name>
<dbReference type="Gene3D" id="3.40.50.300">
    <property type="entry name" value="P-loop containing nucleotide triphosphate hydrolases"/>
    <property type="match status" value="1"/>
</dbReference>
<dbReference type="OrthoDB" id="8211253at2"/>
<gene>
    <name evidence="1" type="ORF">FXF36_09685</name>
</gene>
<reference evidence="2" key="1">
    <citation type="submission" date="2019-08" db="EMBL/GenBank/DDBJ databases">
        <title>Complete Genome Sequence of the Polysaccharide-Degrading Rumen Bacterium Pseudobutyrivibrio xylanivorans MA3014.</title>
        <authorList>
            <person name="Palevich N."/>
            <person name="Maclean P.H."/>
            <person name="Kelly W.J."/>
            <person name="Leahy S.C."/>
            <person name="Rakonjac J."/>
            <person name="Attwood G.T."/>
        </authorList>
    </citation>
    <scope>NUCLEOTIDE SEQUENCE [LARGE SCALE GENOMIC DNA]</scope>
    <source>
        <strain evidence="2">MA3014</strain>
    </source>
</reference>
<dbReference type="InterPro" id="IPR027417">
    <property type="entry name" value="P-loop_NTPase"/>
</dbReference>
<dbReference type="KEGG" id="pxv:FXF36_09685"/>
<protein>
    <submittedName>
        <fullName evidence="1">Uncharacterized protein</fullName>
    </submittedName>
</protein>
<dbReference type="Proteomes" id="UP000327030">
    <property type="component" value="Chromosome 1"/>
</dbReference>